<evidence type="ECO:0000313" key="1">
    <source>
        <dbReference type="EMBL" id="PJJ78024.1"/>
    </source>
</evidence>
<dbReference type="Proteomes" id="UP000231742">
    <property type="component" value="Unassembled WGS sequence"/>
</dbReference>
<comment type="caution">
    <text evidence="1">The sequence shown here is derived from an EMBL/GenBank/DDBJ whole genome shotgun (WGS) entry which is preliminary data.</text>
</comment>
<sequence length="353" mass="39173">MMHLRPSDLSREQANRHLAHAENTREFRLTELAHWMAASDGPIDEMDASWASVGTLWEWTQSFISTEVAEAVPAEWRTDQSIGFGFVPELQFRRTQYIVQAWPSYIFEVLHRLDASTRLCLASAEGKDHVDYNELAFRSQSGSEPLFADLRRWAARAGTNSRNSDIHQFNAWFSTEFDDWHALAKGDPRGPSILAPLVERPLSDFDSLRNPPEFVSEPRVAPDESTPAVAQLEEDEFMVAPRDYDPDDLAAGQPLDSAVVHHALLEMDASLGGGGTITDPAVWLPAGHADLALGSVAGATVFVADGAVRGVGFEIGEITKKEWRVLAQQMRALARELGVHFAPDQDESWKANQ</sequence>
<accession>A0A2M9D1E2</accession>
<dbReference type="AlphaFoldDB" id="A0A2M9D1E2"/>
<gene>
    <name evidence="1" type="ORF">CLV85_2478</name>
</gene>
<organism evidence="1 2">
    <name type="scientific">Salinibacterium amurskyense</name>
    <dbReference type="NCBI Taxonomy" id="205941"/>
    <lineage>
        <taxon>Bacteria</taxon>
        <taxon>Bacillati</taxon>
        <taxon>Actinomycetota</taxon>
        <taxon>Actinomycetes</taxon>
        <taxon>Micrococcales</taxon>
        <taxon>Microbacteriaceae</taxon>
        <taxon>Salinibacterium</taxon>
    </lineage>
</organism>
<dbReference type="EMBL" id="PGFH01000003">
    <property type="protein sequence ID" value="PJJ78024.1"/>
    <property type="molecule type" value="Genomic_DNA"/>
</dbReference>
<reference evidence="1 2" key="1">
    <citation type="submission" date="2017-11" db="EMBL/GenBank/DDBJ databases">
        <title>Genomic Encyclopedia of Archaeal and Bacterial Type Strains, Phase II (KMG-II): From Individual Species to Whole Genera.</title>
        <authorList>
            <person name="Goeker M."/>
        </authorList>
    </citation>
    <scope>NUCLEOTIDE SEQUENCE [LARGE SCALE GENOMIC DNA]</scope>
    <source>
        <strain evidence="1 2">DSM 16400</strain>
    </source>
</reference>
<protein>
    <submittedName>
        <fullName evidence="1">Uncharacterized protein</fullName>
    </submittedName>
</protein>
<keyword evidence="2" id="KW-1185">Reference proteome</keyword>
<proteinExistence type="predicted"/>
<name>A0A2M9D1E2_9MICO</name>
<evidence type="ECO:0000313" key="2">
    <source>
        <dbReference type="Proteomes" id="UP000231742"/>
    </source>
</evidence>